<accession>A0A370XCE3</accession>
<dbReference type="EMBL" id="QRBF01000001">
    <property type="protein sequence ID" value="RDS86103.1"/>
    <property type="molecule type" value="Genomic_DNA"/>
</dbReference>
<proteinExistence type="predicted"/>
<comment type="caution">
    <text evidence="1">The sequence shown here is derived from an EMBL/GenBank/DDBJ whole genome shotgun (WGS) entry which is preliminary data.</text>
</comment>
<sequence length="151" mass="16080">MAASVGVSHAQQPTDYQGDAVRIELHNQVPTITNESILEANASRTSAPGNGEINANTTRIVLYVGGNERPFKGTYCGENPVLKTINNIRAGDVLIASALCKGNRELGVADTGVPLTALDPSELPKTLKSIKSNLVYVRQENRFSNSIEGGM</sequence>
<organism evidence="1 2">
    <name type="scientific">Dyella psychrodurans</name>
    <dbReference type="NCBI Taxonomy" id="1927960"/>
    <lineage>
        <taxon>Bacteria</taxon>
        <taxon>Pseudomonadati</taxon>
        <taxon>Pseudomonadota</taxon>
        <taxon>Gammaproteobacteria</taxon>
        <taxon>Lysobacterales</taxon>
        <taxon>Rhodanobacteraceae</taxon>
        <taxon>Dyella</taxon>
    </lineage>
</organism>
<evidence type="ECO:0000313" key="1">
    <source>
        <dbReference type="EMBL" id="RDS86103.1"/>
    </source>
</evidence>
<keyword evidence="2" id="KW-1185">Reference proteome</keyword>
<dbReference type="Proteomes" id="UP000255334">
    <property type="component" value="Unassembled WGS sequence"/>
</dbReference>
<evidence type="ECO:0000313" key="2">
    <source>
        <dbReference type="Proteomes" id="UP000255334"/>
    </source>
</evidence>
<reference evidence="1 2" key="1">
    <citation type="submission" date="2018-07" db="EMBL/GenBank/DDBJ databases">
        <title>Dyella monticola sp. nov. and Dyella psychrodurans sp. nov. isolated from monsoon evergreen broad-leaved forest soil of Dinghu Mountain, China.</title>
        <authorList>
            <person name="Gao Z."/>
            <person name="Qiu L."/>
        </authorList>
    </citation>
    <scope>NUCLEOTIDE SEQUENCE [LARGE SCALE GENOMIC DNA]</scope>
    <source>
        <strain evidence="1 2">4MSK11</strain>
    </source>
</reference>
<name>A0A370XCE3_9GAMM</name>
<dbReference type="AlphaFoldDB" id="A0A370XCE3"/>
<gene>
    <name evidence="1" type="ORF">DWU99_02200</name>
</gene>
<protein>
    <submittedName>
        <fullName evidence="1">Uncharacterized protein</fullName>
    </submittedName>
</protein>